<dbReference type="PANTHER" id="PTHR13068:SF39">
    <property type="entry name" value="OS02G0749900 PROTEIN"/>
    <property type="match status" value="1"/>
</dbReference>
<keyword evidence="5" id="KW-1185">Reference proteome</keyword>
<organism evidence="4 5">
    <name type="scientific">Eleusine coracana subsp. coracana</name>
    <dbReference type="NCBI Taxonomy" id="191504"/>
    <lineage>
        <taxon>Eukaryota</taxon>
        <taxon>Viridiplantae</taxon>
        <taxon>Streptophyta</taxon>
        <taxon>Embryophyta</taxon>
        <taxon>Tracheophyta</taxon>
        <taxon>Spermatophyta</taxon>
        <taxon>Magnoliopsida</taxon>
        <taxon>Liliopsida</taxon>
        <taxon>Poales</taxon>
        <taxon>Poaceae</taxon>
        <taxon>PACMAD clade</taxon>
        <taxon>Chloridoideae</taxon>
        <taxon>Cynodonteae</taxon>
        <taxon>Eleusininae</taxon>
        <taxon>Eleusine</taxon>
    </lineage>
</organism>
<dbReference type="SMART" id="SM00733">
    <property type="entry name" value="Mterf"/>
    <property type="match status" value="4"/>
</dbReference>
<reference evidence="4" key="2">
    <citation type="submission" date="2021-12" db="EMBL/GenBank/DDBJ databases">
        <title>Resequencing data analysis of finger millet.</title>
        <authorList>
            <person name="Hatakeyama M."/>
            <person name="Aluri S."/>
            <person name="Balachadran M.T."/>
            <person name="Sivarajan S.R."/>
            <person name="Poveda L."/>
            <person name="Shimizu-Inatsugi R."/>
            <person name="Schlapbach R."/>
            <person name="Sreeman S.M."/>
            <person name="Shimizu K.K."/>
        </authorList>
    </citation>
    <scope>NUCLEOTIDE SEQUENCE</scope>
</reference>
<evidence type="ECO:0000256" key="1">
    <source>
        <dbReference type="ARBA" id="ARBA00007692"/>
    </source>
</evidence>
<accession>A0AAV5EFZ5</accession>
<dbReference type="Proteomes" id="UP001054889">
    <property type="component" value="Unassembled WGS sequence"/>
</dbReference>
<dbReference type="InterPro" id="IPR003690">
    <property type="entry name" value="MTERF"/>
</dbReference>
<dbReference type="Pfam" id="PF02536">
    <property type="entry name" value="mTERF"/>
    <property type="match status" value="2"/>
</dbReference>
<keyword evidence="2" id="KW-0804">Transcription</keyword>
<dbReference type="InterPro" id="IPR038538">
    <property type="entry name" value="MTERF_sf"/>
</dbReference>
<evidence type="ECO:0000313" key="4">
    <source>
        <dbReference type="EMBL" id="GJN22289.1"/>
    </source>
</evidence>
<keyword evidence="2" id="KW-0805">Transcription regulation</keyword>
<dbReference type="GO" id="GO:0006353">
    <property type="term" value="P:DNA-templated transcription termination"/>
    <property type="evidence" value="ECO:0007669"/>
    <property type="project" value="UniProtKB-KW"/>
</dbReference>
<sequence>MLHLRSRLLSRVRAAASLRHHLLLSTTPASPSCFVAEDFLITRCDLTPAQALKSSKHLAHLKSPANPEAVLAFLTDIGLGKGDIASAIARDPCLLCSKVDNTLTPRVAELLDLGLSPLQISTIITAIPCILRRSQCGLNDSEISKLLMLAPIILLEPQNAKDIVECADKLGVPRDSPMFKHALKAIFLASPARINAKLDFLKKALGCSEAEVNIAVRKLPHIVSWTEVKLIPTVKFLKMEVGLDPNYIVRRPAVLSYSLKKRLMPRYFVLQALKAKGLLKKDVDFYNVVSQIEKKFTKRFLDPYKETVPGLAGAYAAASAREAGSSKHPGIQL</sequence>
<reference evidence="4" key="1">
    <citation type="journal article" date="2018" name="DNA Res.">
        <title>Multiple hybrid de novo genome assembly of finger millet, an orphan allotetraploid crop.</title>
        <authorList>
            <person name="Hatakeyama M."/>
            <person name="Aluri S."/>
            <person name="Balachadran M.T."/>
            <person name="Sivarajan S.R."/>
            <person name="Patrignani A."/>
            <person name="Gruter S."/>
            <person name="Poveda L."/>
            <person name="Shimizu-Inatsugi R."/>
            <person name="Baeten J."/>
            <person name="Francoijs K.J."/>
            <person name="Nataraja K.N."/>
            <person name="Reddy Y.A.N."/>
            <person name="Phadnis S."/>
            <person name="Ravikumar R.L."/>
            <person name="Schlapbach R."/>
            <person name="Sreeman S.M."/>
            <person name="Shimizu K.K."/>
        </authorList>
    </citation>
    <scope>NUCLEOTIDE SEQUENCE</scope>
</reference>
<evidence type="ECO:0000313" key="5">
    <source>
        <dbReference type="Proteomes" id="UP001054889"/>
    </source>
</evidence>
<dbReference type="PANTHER" id="PTHR13068">
    <property type="entry name" value="CGI-12 PROTEIN-RELATED"/>
    <property type="match status" value="1"/>
</dbReference>
<dbReference type="AlphaFoldDB" id="A0AAV5EFZ5"/>
<name>A0AAV5EFZ5_ELECO</name>
<dbReference type="FunFam" id="1.25.70.10:FF:000001">
    <property type="entry name" value="Mitochondrial transcription termination factor-like"/>
    <property type="match status" value="1"/>
</dbReference>
<comment type="caution">
    <text evidence="4">The sequence shown here is derived from an EMBL/GenBank/DDBJ whole genome shotgun (WGS) entry which is preliminary data.</text>
</comment>
<dbReference type="Gene3D" id="1.25.70.10">
    <property type="entry name" value="Transcription termination factor 3, mitochondrial"/>
    <property type="match status" value="1"/>
</dbReference>
<dbReference type="EMBL" id="BQKI01000075">
    <property type="protein sequence ID" value="GJN22289.1"/>
    <property type="molecule type" value="Genomic_DNA"/>
</dbReference>
<protein>
    <submittedName>
        <fullName evidence="4">Uncharacterized protein</fullName>
    </submittedName>
</protein>
<gene>
    <name evidence="4" type="primary">gb09844</name>
    <name evidence="4" type="ORF">PR202_gb09844</name>
</gene>
<keyword evidence="2" id="KW-0806">Transcription termination</keyword>
<keyword evidence="3" id="KW-0809">Transit peptide</keyword>
<dbReference type="GO" id="GO:0003676">
    <property type="term" value="F:nucleic acid binding"/>
    <property type="evidence" value="ECO:0007669"/>
    <property type="project" value="InterPro"/>
</dbReference>
<evidence type="ECO:0000256" key="3">
    <source>
        <dbReference type="ARBA" id="ARBA00022946"/>
    </source>
</evidence>
<comment type="similarity">
    <text evidence="1">Belongs to the mTERF family.</text>
</comment>
<proteinExistence type="inferred from homology"/>
<evidence type="ECO:0000256" key="2">
    <source>
        <dbReference type="ARBA" id="ARBA00022472"/>
    </source>
</evidence>